<organism evidence="1">
    <name type="scientific">CrAss-like virus sp. ctt4r3</name>
    <dbReference type="NCBI Taxonomy" id="2823619"/>
    <lineage>
        <taxon>Viruses</taxon>
        <taxon>Duplodnaviria</taxon>
        <taxon>Heunggongvirae</taxon>
        <taxon>Uroviricota</taxon>
        <taxon>Caudoviricetes</taxon>
        <taxon>Crassvirales</taxon>
    </lineage>
</organism>
<evidence type="ECO:0000313" key="1">
    <source>
        <dbReference type="EMBL" id="DAD65816.1"/>
    </source>
</evidence>
<reference evidence="1" key="1">
    <citation type="journal article" date="2021" name="Proc. Natl. Acad. Sci. U.S.A.">
        <title>A Catalog of Tens of Thousands of Viruses from Human Metagenomes Reveals Hidden Associations with Chronic Diseases.</title>
        <authorList>
            <person name="Tisza M.J."/>
            <person name="Buck C.B."/>
        </authorList>
    </citation>
    <scope>NUCLEOTIDE SEQUENCE</scope>
    <source>
        <strain evidence="1">Ctt4r3</strain>
    </source>
</reference>
<proteinExistence type="predicted"/>
<protein>
    <submittedName>
        <fullName evidence="1">Uncharacterized protein</fullName>
    </submittedName>
</protein>
<accession>A0A8S5L7A4</accession>
<dbReference type="EMBL" id="BK014649">
    <property type="protein sequence ID" value="DAD65816.1"/>
    <property type="molecule type" value="Genomic_DNA"/>
</dbReference>
<name>A0A8S5L7A4_9CAUD</name>
<sequence>MVAGQLRSLRSLTGRGAGWTPTRDSYWYG</sequence>